<dbReference type="PANTHER" id="PTHR11092:SF0">
    <property type="entry name" value="EPIMERASE FAMILY PROTEIN SDR39U1"/>
    <property type="match status" value="1"/>
</dbReference>
<dbReference type="NCBIfam" id="TIGR01777">
    <property type="entry name" value="yfcH"/>
    <property type="match status" value="1"/>
</dbReference>
<evidence type="ECO:0000259" key="2">
    <source>
        <dbReference type="Pfam" id="PF01370"/>
    </source>
</evidence>
<dbReference type="PANTHER" id="PTHR11092">
    <property type="entry name" value="SUGAR NUCLEOTIDE EPIMERASE RELATED"/>
    <property type="match status" value="1"/>
</dbReference>
<dbReference type="Gene3D" id="3.40.50.720">
    <property type="entry name" value="NAD(P)-binding Rossmann-like Domain"/>
    <property type="match status" value="1"/>
</dbReference>
<evidence type="ECO:0000313" key="5">
    <source>
        <dbReference type="Proteomes" id="UP001589758"/>
    </source>
</evidence>
<dbReference type="InterPro" id="IPR010099">
    <property type="entry name" value="SDR39U1"/>
</dbReference>
<feature type="domain" description="NAD-dependent epimerase/dehydratase" evidence="2">
    <location>
        <begin position="31"/>
        <end position="251"/>
    </location>
</feature>
<reference evidence="4 5" key="1">
    <citation type="submission" date="2024-09" db="EMBL/GenBank/DDBJ databases">
        <authorList>
            <person name="Sun Q."/>
            <person name="Mori K."/>
        </authorList>
    </citation>
    <scope>NUCLEOTIDE SEQUENCE [LARGE SCALE GENOMIC DNA]</scope>
    <source>
        <strain evidence="4 5">CCM 8545</strain>
    </source>
</reference>
<dbReference type="SUPFAM" id="SSF51735">
    <property type="entry name" value="NAD(P)-binding Rossmann-fold domains"/>
    <property type="match status" value="1"/>
</dbReference>
<evidence type="ECO:0000259" key="3">
    <source>
        <dbReference type="Pfam" id="PF08338"/>
    </source>
</evidence>
<evidence type="ECO:0000313" key="4">
    <source>
        <dbReference type="EMBL" id="MFC0178796.1"/>
    </source>
</evidence>
<comment type="similarity">
    <text evidence="1">Belongs to the NAD(P)-dependent epimerase/dehydratase family. SDR39U1 subfamily.</text>
</comment>
<dbReference type="RefSeq" id="WP_385875761.1">
    <property type="nucleotide sequence ID" value="NZ_JBHLXE010000016.1"/>
</dbReference>
<sequence>MTGLLKGLTRNAPITLSLMDNPFNNLTPQHVLLTGGTGFIGSLITSQLLAAHHKVTLLTRFPEKAKTLLGPNISVISQLNELASLPDVDCVINLAGKQIVGLPWSQKQKNKLIESRLNITTQLVSWFKQCPQKPQLVIQASAIGFYGVRDGDEILTEESLTGQGFMAELCQIWEEKAQLLSDDNTRLVTFRLGVVFGQGGALPKLALPFYFGVGGKLGDGKQILSWVHREDVSRAFAFAMTNSTVNGTYNLVAPETISQQNFASTLGKYIKRPSFFPMPKLVLTSMLGEMADVFVGGQNVSSAKLQASGFSFNHPTVIDGLRATSIIC</sequence>
<dbReference type="Pfam" id="PF08338">
    <property type="entry name" value="DUF1731"/>
    <property type="match status" value="1"/>
</dbReference>
<evidence type="ECO:0000256" key="1">
    <source>
        <dbReference type="ARBA" id="ARBA00009353"/>
    </source>
</evidence>
<protein>
    <submittedName>
        <fullName evidence="4">TIGR01777 family oxidoreductase</fullName>
    </submittedName>
</protein>
<gene>
    <name evidence="4" type="ORF">ACFFIT_01575</name>
</gene>
<feature type="domain" description="DUF1731" evidence="3">
    <location>
        <begin position="278"/>
        <end position="322"/>
    </location>
</feature>
<comment type="caution">
    <text evidence="4">The sequence shown here is derived from an EMBL/GenBank/DDBJ whole genome shotgun (WGS) entry which is preliminary data.</text>
</comment>
<keyword evidence="5" id="KW-1185">Reference proteome</keyword>
<dbReference type="EMBL" id="JBHLXE010000016">
    <property type="protein sequence ID" value="MFC0178796.1"/>
    <property type="molecule type" value="Genomic_DNA"/>
</dbReference>
<dbReference type="Proteomes" id="UP001589758">
    <property type="component" value="Unassembled WGS sequence"/>
</dbReference>
<dbReference type="InterPro" id="IPR013549">
    <property type="entry name" value="DUF1731"/>
</dbReference>
<dbReference type="Pfam" id="PF01370">
    <property type="entry name" value="Epimerase"/>
    <property type="match status" value="1"/>
</dbReference>
<dbReference type="InterPro" id="IPR036291">
    <property type="entry name" value="NAD(P)-bd_dom_sf"/>
</dbReference>
<proteinExistence type="inferred from homology"/>
<accession>A0ABV6CB76</accession>
<organism evidence="4 5">
    <name type="scientific">Thorsellia kenyensis</name>
    <dbReference type="NCBI Taxonomy" id="1549888"/>
    <lineage>
        <taxon>Bacteria</taxon>
        <taxon>Pseudomonadati</taxon>
        <taxon>Pseudomonadota</taxon>
        <taxon>Gammaproteobacteria</taxon>
        <taxon>Enterobacterales</taxon>
        <taxon>Thorselliaceae</taxon>
        <taxon>Thorsellia</taxon>
    </lineage>
</organism>
<dbReference type="InterPro" id="IPR001509">
    <property type="entry name" value="Epimerase_deHydtase"/>
</dbReference>
<name>A0ABV6CB76_9GAMM</name>